<reference evidence="1 2" key="1">
    <citation type="journal article" date="2012" name="Science">
        <title>Ecological populations of bacteria act as socially cohesive units of antibiotic production and resistance.</title>
        <authorList>
            <person name="Cordero O.X."/>
            <person name="Wildschutte H."/>
            <person name="Kirkup B."/>
            <person name="Proehl S."/>
            <person name="Ngo L."/>
            <person name="Hussain F."/>
            <person name="Le Roux F."/>
            <person name="Mincer T."/>
            <person name="Polz M.F."/>
        </authorList>
    </citation>
    <scope>NUCLEOTIDE SEQUENCE [LARGE SCALE GENOMIC DNA]</scope>
    <source>
        <strain evidence="1 2">FF-238</strain>
    </source>
</reference>
<name>A0A1E5D8N2_9VIBR</name>
<sequence length="249" mass="27724">MSRIFIFSLIAISVFISFFYISGVLTPEEEVVVEKKEIMIEVAFLKHDVEKKQPIKNDDFELVLIPESEMLEKEAYSSITLSDGALWASDTSGGVDLKQQQVSNPGERDYMFLSLSNDQVPYYYKSTGNSIVEALPIKPGDKVSFVATTSSKSNLLEDGYSDIDSLSSDVIINDAKVIQVIESALETDSENENYSLIIALTVKQVLQLEMAQKIGAVTLVPAKLAYKYLSVKSSDLIEHRYGVRQLRGN</sequence>
<dbReference type="EMBL" id="AJYW02000021">
    <property type="protein sequence ID" value="OEE79603.1"/>
    <property type="molecule type" value="Genomic_DNA"/>
</dbReference>
<protein>
    <submittedName>
        <fullName evidence="1">Pilus assembly protein CpaB</fullName>
    </submittedName>
</protein>
<organism evidence="1 2">
    <name type="scientific">Vibrio genomosp. F6 str. FF-238</name>
    <dbReference type="NCBI Taxonomy" id="1191298"/>
    <lineage>
        <taxon>Bacteria</taxon>
        <taxon>Pseudomonadati</taxon>
        <taxon>Pseudomonadota</taxon>
        <taxon>Gammaproteobacteria</taxon>
        <taxon>Vibrionales</taxon>
        <taxon>Vibrionaceae</taxon>
        <taxon>Vibrio</taxon>
    </lineage>
</organism>
<proteinExistence type="predicted"/>
<evidence type="ECO:0000313" key="2">
    <source>
        <dbReference type="Proteomes" id="UP000094165"/>
    </source>
</evidence>
<dbReference type="AlphaFoldDB" id="A0A1E5D8N2"/>
<keyword evidence="2" id="KW-1185">Reference proteome</keyword>
<accession>A0A1E5D8N2</accession>
<gene>
    <name evidence="1" type="ORF">A130_10995</name>
</gene>
<evidence type="ECO:0000313" key="1">
    <source>
        <dbReference type="EMBL" id="OEE79603.1"/>
    </source>
</evidence>
<comment type="caution">
    <text evidence="1">The sequence shown here is derived from an EMBL/GenBank/DDBJ whole genome shotgun (WGS) entry which is preliminary data.</text>
</comment>
<dbReference type="Proteomes" id="UP000094165">
    <property type="component" value="Unassembled WGS sequence"/>
</dbReference>